<comment type="caution">
    <text evidence="2">The sequence shown here is derived from an EMBL/GenBank/DDBJ whole genome shotgun (WGS) entry which is preliminary data.</text>
</comment>
<feature type="region of interest" description="Disordered" evidence="1">
    <location>
        <begin position="51"/>
        <end position="81"/>
    </location>
</feature>
<organism evidence="2 3">
    <name type="scientific">Elysia crispata</name>
    <name type="common">lettuce slug</name>
    <dbReference type="NCBI Taxonomy" id="231223"/>
    <lineage>
        <taxon>Eukaryota</taxon>
        <taxon>Metazoa</taxon>
        <taxon>Spiralia</taxon>
        <taxon>Lophotrochozoa</taxon>
        <taxon>Mollusca</taxon>
        <taxon>Gastropoda</taxon>
        <taxon>Heterobranchia</taxon>
        <taxon>Euthyneura</taxon>
        <taxon>Panpulmonata</taxon>
        <taxon>Sacoglossa</taxon>
        <taxon>Placobranchoidea</taxon>
        <taxon>Plakobranchidae</taxon>
        <taxon>Elysia</taxon>
    </lineage>
</organism>
<evidence type="ECO:0000313" key="3">
    <source>
        <dbReference type="Proteomes" id="UP001283361"/>
    </source>
</evidence>
<dbReference type="Proteomes" id="UP001283361">
    <property type="component" value="Unassembled WGS sequence"/>
</dbReference>
<proteinExistence type="predicted"/>
<gene>
    <name evidence="2" type="ORF">RRG08_019779</name>
</gene>
<protein>
    <submittedName>
        <fullName evidence="2">Uncharacterized protein</fullName>
    </submittedName>
</protein>
<dbReference type="AlphaFoldDB" id="A0AAE1E5C8"/>
<keyword evidence="3" id="KW-1185">Reference proteome</keyword>
<accession>A0AAE1E5C8</accession>
<evidence type="ECO:0000256" key="1">
    <source>
        <dbReference type="SAM" id="MobiDB-lite"/>
    </source>
</evidence>
<dbReference type="EMBL" id="JAWDGP010001084">
    <property type="protein sequence ID" value="KAK3795014.1"/>
    <property type="molecule type" value="Genomic_DNA"/>
</dbReference>
<evidence type="ECO:0000313" key="2">
    <source>
        <dbReference type="EMBL" id="KAK3795014.1"/>
    </source>
</evidence>
<feature type="compositionally biased region" description="Polar residues" evidence="1">
    <location>
        <begin position="58"/>
        <end position="70"/>
    </location>
</feature>
<name>A0AAE1E5C8_9GAST</name>
<sequence length="138" mass="15677">MVHRMKFIRDFKPVITVPYAIKEGLREYRNLILPYPNASFSPLLQITLPSDDIHRGQPHSQIESDNGISDKTSRPGTCRNRFRPKWNFIPGRAMKEFGSPRPIRQGADEGGVSRHAENWSLCVTVEEFAELSPVVSGE</sequence>
<reference evidence="2" key="1">
    <citation type="journal article" date="2023" name="G3 (Bethesda)">
        <title>A reference genome for the long-term kleptoplast-retaining sea slug Elysia crispata morphotype clarki.</title>
        <authorList>
            <person name="Eastman K.E."/>
            <person name="Pendleton A.L."/>
            <person name="Shaikh M.A."/>
            <person name="Suttiyut T."/>
            <person name="Ogas R."/>
            <person name="Tomko P."/>
            <person name="Gavelis G."/>
            <person name="Widhalm J.R."/>
            <person name="Wisecaver J.H."/>
        </authorList>
    </citation>
    <scope>NUCLEOTIDE SEQUENCE</scope>
    <source>
        <strain evidence="2">ECLA1</strain>
    </source>
</reference>